<evidence type="ECO:0000313" key="4">
    <source>
        <dbReference type="Proteomes" id="UP000615446"/>
    </source>
</evidence>
<feature type="repeat" description="TPR" evidence="1">
    <location>
        <begin position="179"/>
        <end position="212"/>
    </location>
</feature>
<dbReference type="Pfam" id="PF00856">
    <property type="entry name" value="SET"/>
    <property type="match status" value="1"/>
</dbReference>
<proteinExistence type="predicted"/>
<dbReference type="PANTHER" id="PTHR47643">
    <property type="entry name" value="TPR DOMAIN PROTEIN (AFU_ORTHOLOGUE AFUA_5G12710)"/>
    <property type="match status" value="1"/>
</dbReference>
<dbReference type="SUPFAM" id="SSF82199">
    <property type="entry name" value="SET domain"/>
    <property type="match status" value="1"/>
</dbReference>
<comment type="caution">
    <text evidence="3">The sequence shown here is derived from an EMBL/GenBank/DDBJ whole genome shotgun (WGS) entry which is preliminary data.</text>
</comment>
<protein>
    <recommendedName>
        <fullName evidence="2">SET domain-containing protein</fullName>
    </recommendedName>
</protein>
<evidence type="ECO:0000256" key="1">
    <source>
        <dbReference type="PROSITE-ProRule" id="PRU00339"/>
    </source>
</evidence>
<dbReference type="Pfam" id="PF13414">
    <property type="entry name" value="TPR_11"/>
    <property type="match status" value="1"/>
</dbReference>
<dbReference type="InterPro" id="IPR019734">
    <property type="entry name" value="TPR_rpt"/>
</dbReference>
<organism evidence="3 4">
    <name type="scientific">Rhizophagus clarus</name>
    <dbReference type="NCBI Taxonomy" id="94130"/>
    <lineage>
        <taxon>Eukaryota</taxon>
        <taxon>Fungi</taxon>
        <taxon>Fungi incertae sedis</taxon>
        <taxon>Mucoromycota</taxon>
        <taxon>Glomeromycotina</taxon>
        <taxon>Glomeromycetes</taxon>
        <taxon>Glomerales</taxon>
        <taxon>Glomeraceae</taxon>
        <taxon>Rhizophagus</taxon>
    </lineage>
</organism>
<keyword evidence="1" id="KW-0802">TPR repeat</keyword>
<dbReference type="PROSITE" id="PS50280">
    <property type="entry name" value="SET"/>
    <property type="match status" value="1"/>
</dbReference>
<evidence type="ECO:0000259" key="2">
    <source>
        <dbReference type="PROSITE" id="PS50280"/>
    </source>
</evidence>
<name>A0A8H3LU16_9GLOM</name>
<accession>A0A8H3LU16</accession>
<dbReference type="InterPro" id="IPR053209">
    <property type="entry name" value="Gramillin-biosynth_MTr"/>
</dbReference>
<dbReference type="PANTHER" id="PTHR47643:SF2">
    <property type="entry name" value="TPR DOMAIN PROTEIN (AFU_ORTHOLOGUE AFUA_5G12710)"/>
    <property type="match status" value="1"/>
</dbReference>
<dbReference type="InterPro" id="IPR011990">
    <property type="entry name" value="TPR-like_helical_dom_sf"/>
</dbReference>
<dbReference type="PROSITE" id="PS50005">
    <property type="entry name" value="TPR"/>
    <property type="match status" value="1"/>
</dbReference>
<dbReference type="Gene3D" id="2.170.270.10">
    <property type="entry name" value="SET domain"/>
    <property type="match status" value="1"/>
</dbReference>
<dbReference type="Proteomes" id="UP000615446">
    <property type="component" value="Unassembled WGS sequence"/>
</dbReference>
<reference evidence="3" key="1">
    <citation type="submission" date="2019-10" db="EMBL/GenBank/DDBJ databases">
        <title>Conservation and host-specific expression of non-tandemly repeated heterogenous ribosome RNA gene in arbuscular mycorrhizal fungi.</title>
        <authorList>
            <person name="Maeda T."/>
            <person name="Kobayashi Y."/>
            <person name="Nakagawa T."/>
            <person name="Ezawa T."/>
            <person name="Yamaguchi K."/>
            <person name="Bino T."/>
            <person name="Nishimoto Y."/>
            <person name="Shigenobu S."/>
            <person name="Kawaguchi M."/>
        </authorList>
    </citation>
    <scope>NUCLEOTIDE SEQUENCE</scope>
    <source>
        <strain evidence="3">HR1</strain>
    </source>
</reference>
<feature type="domain" description="SET" evidence="2">
    <location>
        <begin position="352"/>
        <end position="531"/>
    </location>
</feature>
<dbReference type="CDD" id="cd20071">
    <property type="entry name" value="SET_SMYD"/>
    <property type="match status" value="1"/>
</dbReference>
<gene>
    <name evidence="3" type="ORF">RCL2_001868900</name>
</gene>
<dbReference type="OrthoDB" id="433738at2759"/>
<dbReference type="Gene3D" id="1.25.40.10">
    <property type="entry name" value="Tetratricopeptide repeat domain"/>
    <property type="match status" value="2"/>
</dbReference>
<dbReference type="SMART" id="SM00028">
    <property type="entry name" value="TPR"/>
    <property type="match status" value="3"/>
</dbReference>
<dbReference type="SMART" id="SM00317">
    <property type="entry name" value="SET"/>
    <property type="match status" value="1"/>
</dbReference>
<dbReference type="EMBL" id="BLAL01000208">
    <property type="protein sequence ID" value="GES91890.1"/>
    <property type="molecule type" value="Genomic_DNA"/>
</dbReference>
<dbReference type="InterPro" id="IPR046341">
    <property type="entry name" value="SET_dom_sf"/>
</dbReference>
<evidence type="ECO:0000313" key="3">
    <source>
        <dbReference type="EMBL" id="GES91890.1"/>
    </source>
</evidence>
<dbReference type="AlphaFoldDB" id="A0A8H3LU16"/>
<dbReference type="SUPFAM" id="SSF48452">
    <property type="entry name" value="TPR-like"/>
    <property type="match status" value="1"/>
</dbReference>
<sequence>MKFQFLNTVERLIEEHNKLEYFSDKNKYIVHNTCSQPNLNLNLQLRISIANLQIDHIPTEKFLLCRVITRFTKINALLALVEDPEGNVERLALYNWTSLPKDKENQMDYRPIDHSFLPIGTHLIIKNPSYKIAADNNTIIHSNNPEDVIIIEHHNDELFGDIKWSTDLLNEKEVEAETADDFQSYGDDYFISNNYTAAIDEYSKGIELEPQNITLLANRAEAFLRLSQFRNALGDAEIILKYEPNHIKAAFRKGKALCDLKRYHEAIITLQDLHQRLETDTDRSNAPIKQSTEQLLEHVKILASENKNGKYDYTRIINEYCERAKIRKGSRHNDEWIYKSGPRLDHTDFLFEDIEIRSVEGKGRGWIAKCDIPENTLLMVSKAFSVVYSHEVLRHNMQSNITSDKTTCIASSLCNEELITRVTQKLLEEPYHCQEVYQLYYGLNLGKPDKINEHLVNVDIIGNIIKYNSFVLESGIIVENDLNGVGLWILPSYFNHSCVDKNVSLFLLGDLMFVRSLRPILKGEELLISYRSADSSYEIRSRYLNSIDIDCKCRLCELEKSEAPETTYRKTQLINTFEKLIKPKILNNDDPSLIKRIEKIISELRNLRKEHPDLEFDTLELNKILSFVYHKNGNPKAALSILKEVYNLYKNVHLQIINYIILDILSLCIELKQMEEAREWFDIVLKRLTGPILGKFEDEVNWKKEAYYVAEKIFPVMNSKAKLLGLISDNFN</sequence>
<dbReference type="InterPro" id="IPR001214">
    <property type="entry name" value="SET_dom"/>
</dbReference>